<keyword evidence="2" id="KW-0732">Signal</keyword>
<reference evidence="3" key="1">
    <citation type="submission" date="2021-01" db="UniProtKB">
        <authorList>
            <consortium name="EnsemblPlants"/>
        </authorList>
    </citation>
    <scope>IDENTIFICATION</scope>
</reference>
<dbReference type="AlphaFoldDB" id="A0A7N0TCP8"/>
<evidence type="ECO:0000256" key="1">
    <source>
        <dbReference type="SAM" id="MobiDB-lite"/>
    </source>
</evidence>
<proteinExistence type="predicted"/>
<feature type="region of interest" description="Disordered" evidence="1">
    <location>
        <begin position="196"/>
        <end position="215"/>
    </location>
</feature>
<feature type="chain" id="PRO_5029847597" evidence="2">
    <location>
        <begin position="22"/>
        <end position="215"/>
    </location>
</feature>
<evidence type="ECO:0000313" key="3">
    <source>
        <dbReference type="EnsemblPlants" id="Kaladp0032s0238.1.v1.1"/>
    </source>
</evidence>
<feature type="signal peptide" evidence="2">
    <location>
        <begin position="1"/>
        <end position="21"/>
    </location>
</feature>
<name>A0A7N0TCP8_KALFE</name>
<evidence type="ECO:0000313" key="4">
    <source>
        <dbReference type="Proteomes" id="UP000594263"/>
    </source>
</evidence>
<accession>A0A7N0TCP8</accession>
<dbReference type="Proteomes" id="UP000594263">
    <property type="component" value="Unplaced"/>
</dbReference>
<feature type="compositionally biased region" description="Acidic residues" evidence="1">
    <location>
        <begin position="201"/>
        <end position="215"/>
    </location>
</feature>
<dbReference type="Gramene" id="Kaladp0032s0238.1.v1.1">
    <property type="protein sequence ID" value="Kaladp0032s0238.1.v1.1"/>
    <property type="gene ID" value="Kaladp0032s0238.v1.1"/>
</dbReference>
<protein>
    <submittedName>
        <fullName evidence="3">Uncharacterized protein</fullName>
    </submittedName>
</protein>
<organism evidence="3 4">
    <name type="scientific">Kalanchoe fedtschenkoi</name>
    <name type="common">Lavender scallops</name>
    <name type="synonym">South American air plant</name>
    <dbReference type="NCBI Taxonomy" id="63787"/>
    <lineage>
        <taxon>Eukaryota</taxon>
        <taxon>Viridiplantae</taxon>
        <taxon>Streptophyta</taxon>
        <taxon>Embryophyta</taxon>
        <taxon>Tracheophyta</taxon>
        <taxon>Spermatophyta</taxon>
        <taxon>Magnoliopsida</taxon>
        <taxon>eudicotyledons</taxon>
        <taxon>Gunneridae</taxon>
        <taxon>Pentapetalae</taxon>
        <taxon>Saxifragales</taxon>
        <taxon>Crassulaceae</taxon>
        <taxon>Kalanchoe</taxon>
    </lineage>
</organism>
<dbReference type="EnsemblPlants" id="Kaladp0032s0238.1.v1.1">
    <property type="protein sequence ID" value="Kaladp0032s0238.1.v1.1"/>
    <property type="gene ID" value="Kaladp0032s0238.v1.1"/>
</dbReference>
<evidence type="ECO:0000256" key="2">
    <source>
        <dbReference type="SAM" id="SignalP"/>
    </source>
</evidence>
<sequence>MAFYILVALAALCVAFVVSQAALPGEIYWDSVLPNTPMPRAISNVLEPGYSVSASAFDVKFSYKTASAGKGDEAVPDLRRLGYNRRGYNRRGYNRRHYTLESENDGEEAVPDLRRVGYNRRGYNRAGYNRWHRPSTARETGKVDLHDVLKVKIFTQNINHLKAVFLEATSDEEGDGDDDDGHIPESYQHMYHLTAIFSEATPDEERDGDDDGHRS</sequence>
<keyword evidence="4" id="KW-1185">Reference proteome</keyword>